<evidence type="ECO:0000313" key="3">
    <source>
        <dbReference type="Proteomes" id="UP000320591"/>
    </source>
</evidence>
<keyword evidence="3" id="KW-1185">Reference proteome</keyword>
<dbReference type="InterPro" id="IPR013321">
    <property type="entry name" value="Arc_rbn_hlx_hlx"/>
</dbReference>
<evidence type="ECO:0000313" key="2">
    <source>
        <dbReference type="EMBL" id="QDX31943.1"/>
    </source>
</evidence>
<accession>A0A5B8IDK3</accession>
<evidence type="ECO:0000259" key="1">
    <source>
        <dbReference type="Pfam" id="PF03869"/>
    </source>
</evidence>
<dbReference type="KEGG" id="dic:Dpoa569_0001353"/>
<reference evidence="2 3" key="1">
    <citation type="journal article" date="2019" name="Environ. Microbiol.">
        <title>The phytopathogenic nature of Dickeya aquatica 174/2 and the dynamic early evolution of Dickeya pathogenicity.</title>
        <authorList>
            <person name="Duprey A."/>
            <person name="Taib N."/>
            <person name="Leonard S."/>
            <person name="Garin T."/>
            <person name="Flandrois J.P."/>
            <person name="Nasser W."/>
            <person name="Brochier-Armanet C."/>
            <person name="Reverchon S."/>
        </authorList>
    </citation>
    <scope>NUCLEOTIDE SEQUENCE [LARGE SCALE GENOMIC DNA]</scope>
    <source>
        <strain evidence="2 3">NCPPB 569</strain>
    </source>
</reference>
<dbReference type="SUPFAM" id="SSF47598">
    <property type="entry name" value="Ribbon-helix-helix"/>
    <property type="match status" value="1"/>
</dbReference>
<organism evidence="2 3">
    <name type="scientific">Dickeya poaceiphila</name>
    <dbReference type="NCBI Taxonomy" id="568768"/>
    <lineage>
        <taxon>Bacteria</taxon>
        <taxon>Pseudomonadati</taxon>
        <taxon>Pseudomonadota</taxon>
        <taxon>Gammaproteobacteria</taxon>
        <taxon>Enterobacterales</taxon>
        <taxon>Pectobacteriaceae</taxon>
        <taxon>Dickeya</taxon>
    </lineage>
</organism>
<dbReference type="EMBL" id="CP042220">
    <property type="protein sequence ID" value="QDX31943.1"/>
    <property type="molecule type" value="Genomic_DNA"/>
</dbReference>
<dbReference type="RefSeq" id="WP_071604319.1">
    <property type="nucleotide sequence ID" value="NZ_CM001975.1"/>
</dbReference>
<dbReference type="Gene3D" id="1.10.1220.10">
    <property type="entry name" value="Met repressor-like"/>
    <property type="match status" value="1"/>
</dbReference>
<dbReference type="Pfam" id="PF03869">
    <property type="entry name" value="Arc"/>
    <property type="match status" value="1"/>
</dbReference>
<dbReference type="InterPro" id="IPR010985">
    <property type="entry name" value="Ribbon_hlx_hlx"/>
</dbReference>
<dbReference type="OrthoDB" id="6629982at2"/>
<dbReference type="InterPro" id="IPR005569">
    <property type="entry name" value="Arc_DNA-bd_dom"/>
</dbReference>
<sequence length="78" mass="8635">MSAPRNPQFNVRIHPELKEKVAALAERNKRSINAEIVAALEAWVEAAFTTNPAGSLTEIARSLEGLKLLIEKQQTPKQ</sequence>
<keyword evidence="2" id="KW-0238">DNA-binding</keyword>
<proteinExistence type="predicted"/>
<name>A0A5B8IDK3_9GAMM</name>
<feature type="domain" description="Arc-like DNA binding" evidence="1">
    <location>
        <begin position="6"/>
        <end position="41"/>
    </location>
</feature>
<dbReference type="Proteomes" id="UP000320591">
    <property type="component" value="Chromosome"/>
</dbReference>
<dbReference type="AlphaFoldDB" id="A0A5B8IDK3"/>
<gene>
    <name evidence="2" type="ORF">Dpoa569_0001353</name>
</gene>
<dbReference type="GO" id="GO:0006355">
    <property type="term" value="P:regulation of DNA-templated transcription"/>
    <property type="evidence" value="ECO:0007669"/>
    <property type="project" value="InterPro"/>
</dbReference>
<dbReference type="GO" id="GO:0043565">
    <property type="term" value="F:sequence-specific DNA binding"/>
    <property type="evidence" value="ECO:0007669"/>
    <property type="project" value="UniProtKB-ARBA"/>
</dbReference>
<protein>
    <submittedName>
        <fullName evidence="2">Arc family DNA-binding protein</fullName>
    </submittedName>
</protein>